<dbReference type="PANTHER" id="PTHR45339:SF1">
    <property type="entry name" value="HYBRID SIGNAL TRANSDUCTION HISTIDINE KINASE J"/>
    <property type="match status" value="1"/>
</dbReference>
<dbReference type="FunFam" id="3.30.565.10:FF:000010">
    <property type="entry name" value="Sensor histidine kinase RcsC"/>
    <property type="match status" value="1"/>
</dbReference>
<dbReference type="SMART" id="SM00448">
    <property type="entry name" value="REC"/>
    <property type="match status" value="2"/>
</dbReference>
<dbReference type="InterPro" id="IPR013767">
    <property type="entry name" value="PAS_fold"/>
</dbReference>
<evidence type="ECO:0000259" key="17">
    <source>
        <dbReference type="PROSITE" id="PS50113"/>
    </source>
</evidence>
<dbReference type="PROSITE" id="PS50112">
    <property type="entry name" value="PAS"/>
    <property type="match status" value="2"/>
</dbReference>
<dbReference type="Gene3D" id="3.30.450.20">
    <property type="entry name" value="PAS domain"/>
    <property type="match status" value="2"/>
</dbReference>
<sequence length="1073" mass="119250">MRSRKRFMSLVAGGTLALAVPLCGAMLAQRMFPEARFQHLPLHSLLEATGGLIAIAIASILIVERARRENNRHYPVMAAALISMGVLDLFQAGVAVGDNFIWLHSVGTCLGGVVFALVWYRTWLQKHGARWMPSIALAASVSLGTLSCLFAASLPTMIWADQFTLAPRLLNGIGGLGFLIACGFFTRRFYLAGRYEDWLFLSCTLMLGTAAILFGLSTLWDATWWWWHLLRIFAYAAALAYAMQVFFRTETELIQLNRQLVVSNKTLDESVRSTTADLHVAHRELAKHQHLLSTLVENIPDPVFFKDLEGRFFRANQAMASSCGLESPEAMLGKTDADIWTTEFAQQTDVDEQAIIRSGKPLINKEELLVRPDGRQRWVLVTKMPLKDETGNVVGTCGIARDITERKHQEERISRINHQLEHLNEELLTSEKRYRGLVDHSPEAILMLDLESQLFVDGNDSALKIFGITREQLLRSRPNDLSPPLQPDGKTSDEKAHEYIRQAYAEGVAVFDWVHQRIDGGLVECEVRLVSHPDRNRRMIRASVIDNSWRKSLERELRSARDQAERSSRAKSEFLANMSHEIRTPLNAVIGLTEAVLRTELSESQRDHLSTVVDSAESLLSVINDILDFSKIEAGHLQMEHADFNLRDLLDDTLKSLALRAEHRGNVMLCDCDADVPVTLVGDPLRLRQVMTNLLNNAIKFTERGEILVRVGVAKRIGDDRVRLHVVVKDSGIGIQPDQMDRLFEAFEQADSSTTRQYGGTGLGLSICAQLVKLMQGKIWAESDSQHGSEFHFEVEFGVASGEPQVLPDGDLLVGVGVLVVEPNPTNRAILEQMLVAKQMSPIAVASIPEALEVIDRSPATPHPIRVALLDDHVGDPQSLLQAAGDGKTRLPIRVVVMGIVEGQRDATAGAAAWLTKPVKQSELFQVLCKVLQSDRPRVTAVPVAATPEIVLPPLDILLVEDSVVNRTVAIAILKGHRVEIAENGRQALEQLERRAFDVVLMDVQMPEMDGYEATAAIRRREQGTDRHQYIIAMTAHAIQGDRELCLAAGMDDYVSKPVRRETLIAAIAKANP</sequence>
<keyword evidence="4 18" id="KW-0808">Transferase</keyword>
<feature type="domain" description="PAS" evidence="16">
    <location>
        <begin position="430"/>
        <end position="507"/>
    </location>
</feature>
<feature type="transmembrane region" description="Helical" evidence="13">
    <location>
        <begin position="44"/>
        <end position="63"/>
    </location>
</feature>
<feature type="transmembrane region" description="Helical" evidence="13">
    <location>
        <begin position="75"/>
        <end position="94"/>
    </location>
</feature>
<dbReference type="PANTHER" id="PTHR45339">
    <property type="entry name" value="HYBRID SIGNAL TRANSDUCTION HISTIDINE KINASE J"/>
    <property type="match status" value="1"/>
</dbReference>
<dbReference type="CDD" id="cd17546">
    <property type="entry name" value="REC_hyHK_CKI1_RcsC-like"/>
    <property type="match status" value="1"/>
</dbReference>
<dbReference type="InterPro" id="IPR001610">
    <property type="entry name" value="PAC"/>
</dbReference>
<feature type="domain" description="Response regulatory" evidence="15">
    <location>
        <begin position="817"/>
        <end position="932"/>
    </location>
</feature>
<dbReference type="Proteomes" id="UP000319557">
    <property type="component" value="Chromosome"/>
</dbReference>
<dbReference type="SMART" id="SM00388">
    <property type="entry name" value="HisKA"/>
    <property type="match status" value="1"/>
</dbReference>
<dbReference type="InterPro" id="IPR001789">
    <property type="entry name" value="Sig_transdc_resp-reg_receiver"/>
</dbReference>
<evidence type="ECO:0000256" key="10">
    <source>
        <dbReference type="ARBA" id="ARBA00068150"/>
    </source>
</evidence>
<dbReference type="PROSITE" id="PS50110">
    <property type="entry name" value="RESPONSE_REGULATORY"/>
    <property type="match status" value="2"/>
</dbReference>
<feature type="domain" description="Histidine kinase" evidence="14">
    <location>
        <begin position="577"/>
        <end position="799"/>
    </location>
</feature>
<gene>
    <name evidence="18" type="primary">barA_7</name>
    <name evidence="18" type="ORF">EC9_09510</name>
</gene>
<evidence type="ECO:0000259" key="14">
    <source>
        <dbReference type="PROSITE" id="PS50109"/>
    </source>
</evidence>
<accession>A0A517LVY6</accession>
<organism evidence="18 19">
    <name type="scientific">Rosistilla ulvae</name>
    <dbReference type="NCBI Taxonomy" id="1930277"/>
    <lineage>
        <taxon>Bacteria</taxon>
        <taxon>Pseudomonadati</taxon>
        <taxon>Planctomycetota</taxon>
        <taxon>Planctomycetia</taxon>
        <taxon>Pirellulales</taxon>
        <taxon>Pirellulaceae</taxon>
        <taxon>Rosistilla</taxon>
    </lineage>
</organism>
<dbReference type="SMART" id="SM00086">
    <property type="entry name" value="PAC"/>
    <property type="match status" value="1"/>
</dbReference>
<dbReference type="InterPro" id="IPR000014">
    <property type="entry name" value="PAS"/>
</dbReference>
<proteinExistence type="predicted"/>
<dbReference type="InterPro" id="IPR000700">
    <property type="entry name" value="PAS-assoc_C"/>
</dbReference>
<keyword evidence="6 18" id="KW-0418">Kinase</keyword>
<dbReference type="GO" id="GO:0005524">
    <property type="term" value="F:ATP binding"/>
    <property type="evidence" value="ECO:0007669"/>
    <property type="project" value="UniProtKB-KW"/>
</dbReference>
<dbReference type="GO" id="GO:0000155">
    <property type="term" value="F:phosphorelay sensor kinase activity"/>
    <property type="evidence" value="ECO:0007669"/>
    <property type="project" value="InterPro"/>
</dbReference>
<dbReference type="PROSITE" id="PS50113">
    <property type="entry name" value="PAC"/>
    <property type="match status" value="1"/>
</dbReference>
<dbReference type="FunFam" id="1.10.287.130:FF:000002">
    <property type="entry name" value="Two-component osmosensing histidine kinase"/>
    <property type="match status" value="1"/>
</dbReference>
<keyword evidence="5" id="KW-0547">Nucleotide-binding</keyword>
<dbReference type="CDD" id="cd16922">
    <property type="entry name" value="HATPase_EvgS-ArcB-TorS-like"/>
    <property type="match status" value="1"/>
</dbReference>
<reference evidence="18 19" key="1">
    <citation type="submission" date="2019-02" db="EMBL/GenBank/DDBJ databases">
        <title>Deep-cultivation of Planctomycetes and their phenomic and genomic characterization uncovers novel biology.</title>
        <authorList>
            <person name="Wiegand S."/>
            <person name="Jogler M."/>
            <person name="Boedeker C."/>
            <person name="Pinto D."/>
            <person name="Vollmers J."/>
            <person name="Rivas-Marin E."/>
            <person name="Kohn T."/>
            <person name="Peeters S.H."/>
            <person name="Heuer A."/>
            <person name="Rast P."/>
            <person name="Oberbeckmann S."/>
            <person name="Bunk B."/>
            <person name="Jeske O."/>
            <person name="Meyerdierks A."/>
            <person name="Storesund J.E."/>
            <person name="Kallscheuer N."/>
            <person name="Luecker S."/>
            <person name="Lage O.M."/>
            <person name="Pohl T."/>
            <person name="Merkel B.J."/>
            <person name="Hornburger P."/>
            <person name="Mueller R.-W."/>
            <person name="Bruemmer F."/>
            <person name="Labrenz M."/>
            <person name="Spormann A.M."/>
            <person name="Op den Camp H."/>
            <person name="Overmann J."/>
            <person name="Amann R."/>
            <person name="Jetten M.S.M."/>
            <person name="Mascher T."/>
            <person name="Medema M.H."/>
            <person name="Devos D.P."/>
            <person name="Kaster A.-K."/>
            <person name="Ovreas L."/>
            <person name="Rohde M."/>
            <person name="Galperin M.Y."/>
            <person name="Jogler C."/>
        </authorList>
    </citation>
    <scope>NUCLEOTIDE SEQUENCE [LARGE SCALE GENOMIC DNA]</scope>
    <source>
        <strain evidence="18 19">EC9</strain>
    </source>
</reference>
<feature type="transmembrane region" description="Helical" evidence="13">
    <location>
        <begin position="135"/>
        <end position="159"/>
    </location>
</feature>
<feature type="domain" description="PAC" evidence="17">
    <location>
        <begin position="363"/>
        <end position="415"/>
    </location>
</feature>
<evidence type="ECO:0000256" key="6">
    <source>
        <dbReference type="ARBA" id="ARBA00022777"/>
    </source>
</evidence>
<dbReference type="InterPro" id="IPR035965">
    <property type="entry name" value="PAS-like_dom_sf"/>
</dbReference>
<comment type="catalytic activity">
    <reaction evidence="1">
        <text>ATP + protein L-histidine = ADP + protein N-phospho-L-histidine.</text>
        <dbReference type="EC" id="2.7.13.3"/>
    </reaction>
</comment>
<dbReference type="PRINTS" id="PR00344">
    <property type="entry name" value="BCTRLSENSOR"/>
</dbReference>
<evidence type="ECO:0000256" key="3">
    <source>
        <dbReference type="ARBA" id="ARBA00022553"/>
    </source>
</evidence>
<dbReference type="InterPro" id="IPR005467">
    <property type="entry name" value="His_kinase_dom"/>
</dbReference>
<dbReference type="Gene3D" id="1.10.287.130">
    <property type="match status" value="1"/>
</dbReference>
<dbReference type="Pfam" id="PF02518">
    <property type="entry name" value="HATPase_c"/>
    <property type="match status" value="1"/>
</dbReference>
<dbReference type="InterPro" id="IPR003594">
    <property type="entry name" value="HATPase_dom"/>
</dbReference>
<dbReference type="Gene3D" id="3.30.565.10">
    <property type="entry name" value="Histidine kinase-like ATPase, C-terminal domain"/>
    <property type="match status" value="1"/>
</dbReference>
<keyword evidence="13" id="KW-1133">Transmembrane helix</keyword>
<feature type="transmembrane region" description="Helical" evidence="13">
    <location>
        <begin position="198"/>
        <end position="219"/>
    </location>
</feature>
<keyword evidence="3 11" id="KW-0597">Phosphoprotein</keyword>
<dbReference type="SUPFAM" id="SSF55785">
    <property type="entry name" value="PYP-like sensor domain (PAS domain)"/>
    <property type="match status" value="2"/>
</dbReference>
<dbReference type="Gene3D" id="3.40.50.2300">
    <property type="match status" value="2"/>
</dbReference>
<protein>
    <recommendedName>
        <fullName evidence="10">Sensory/regulatory protein RpfC</fullName>
        <ecNumber evidence="2">2.7.13.3</ecNumber>
    </recommendedName>
</protein>
<evidence type="ECO:0000256" key="8">
    <source>
        <dbReference type="ARBA" id="ARBA00023012"/>
    </source>
</evidence>
<dbReference type="CDD" id="cd00130">
    <property type="entry name" value="PAS"/>
    <property type="match status" value="2"/>
</dbReference>
<dbReference type="InterPro" id="IPR036890">
    <property type="entry name" value="HATPase_C_sf"/>
</dbReference>
<feature type="transmembrane region" description="Helical" evidence="13">
    <location>
        <begin position="100"/>
        <end position="123"/>
    </location>
</feature>
<dbReference type="Pfam" id="PF00072">
    <property type="entry name" value="Response_reg"/>
    <property type="match status" value="1"/>
</dbReference>
<dbReference type="SMART" id="SM00091">
    <property type="entry name" value="PAS"/>
    <property type="match status" value="2"/>
</dbReference>
<keyword evidence="12" id="KW-0175">Coiled coil</keyword>
<evidence type="ECO:0000256" key="2">
    <source>
        <dbReference type="ARBA" id="ARBA00012438"/>
    </source>
</evidence>
<dbReference type="KEGG" id="ruv:EC9_09510"/>
<dbReference type="InterPro" id="IPR003661">
    <property type="entry name" value="HisK_dim/P_dom"/>
</dbReference>
<dbReference type="CDD" id="cd00082">
    <property type="entry name" value="HisKA"/>
    <property type="match status" value="1"/>
</dbReference>
<evidence type="ECO:0000256" key="7">
    <source>
        <dbReference type="ARBA" id="ARBA00022840"/>
    </source>
</evidence>
<dbReference type="GO" id="GO:0006355">
    <property type="term" value="P:regulation of DNA-templated transcription"/>
    <property type="evidence" value="ECO:0007669"/>
    <property type="project" value="InterPro"/>
</dbReference>
<dbReference type="RefSeq" id="WP_145342723.1">
    <property type="nucleotide sequence ID" value="NZ_CP036261.1"/>
</dbReference>
<dbReference type="SMART" id="SM00387">
    <property type="entry name" value="HATPase_c"/>
    <property type="match status" value="1"/>
</dbReference>
<dbReference type="Pfam" id="PF08448">
    <property type="entry name" value="PAS_4"/>
    <property type="match status" value="1"/>
</dbReference>
<comment type="subunit">
    <text evidence="9">At low DSF concentrations, interacts with RpfF.</text>
</comment>
<keyword evidence="13" id="KW-0472">Membrane</keyword>
<evidence type="ECO:0000256" key="13">
    <source>
        <dbReference type="SAM" id="Phobius"/>
    </source>
</evidence>
<dbReference type="EC" id="2.7.13.3" evidence="2"/>
<dbReference type="Pfam" id="PF00512">
    <property type="entry name" value="HisKA"/>
    <property type="match status" value="1"/>
</dbReference>
<dbReference type="InterPro" id="IPR013656">
    <property type="entry name" value="PAS_4"/>
</dbReference>
<dbReference type="InterPro" id="IPR004358">
    <property type="entry name" value="Sig_transdc_His_kin-like_C"/>
</dbReference>
<feature type="domain" description="Response regulatory" evidence="15">
    <location>
        <begin position="956"/>
        <end position="1072"/>
    </location>
</feature>
<name>A0A517LVY6_9BACT</name>
<dbReference type="InterPro" id="IPR011006">
    <property type="entry name" value="CheY-like_superfamily"/>
</dbReference>
<dbReference type="InterPro" id="IPR036097">
    <property type="entry name" value="HisK_dim/P_sf"/>
</dbReference>
<evidence type="ECO:0000256" key="9">
    <source>
        <dbReference type="ARBA" id="ARBA00064003"/>
    </source>
</evidence>
<dbReference type="EMBL" id="CP036261">
    <property type="protein sequence ID" value="QDS86777.1"/>
    <property type="molecule type" value="Genomic_DNA"/>
</dbReference>
<evidence type="ECO:0000313" key="19">
    <source>
        <dbReference type="Proteomes" id="UP000319557"/>
    </source>
</evidence>
<feature type="transmembrane region" description="Helical" evidence="13">
    <location>
        <begin position="165"/>
        <end position="186"/>
    </location>
</feature>
<evidence type="ECO:0000259" key="16">
    <source>
        <dbReference type="PROSITE" id="PS50112"/>
    </source>
</evidence>
<evidence type="ECO:0000256" key="5">
    <source>
        <dbReference type="ARBA" id="ARBA00022741"/>
    </source>
</evidence>
<keyword evidence="7" id="KW-0067">ATP-binding</keyword>
<keyword evidence="19" id="KW-1185">Reference proteome</keyword>
<evidence type="ECO:0000256" key="12">
    <source>
        <dbReference type="SAM" id="Coils"/>
    </source>
</evidence>
<dbReference type="Pfam" id="PF00989">
    <property type="entry name" value="PAS"/>
    <property type="match status" value="1"/>
</dbReference>
<dbReference type="SUPFAM" id="SSF47384">
    <property type="entry name" value="Homodimeric domain of signal transducing histidine kinase"/>
    <property type="match status" value="1"/>
</dbReference>
<evidence type="ECO:0000256" key="4">
    <source>
        <dbReference type="ARBA" id="ARBA00022679"/>
    </source>
</evidence>
<dbReference type="SUPFAM" id="SSF52172">
    <property type="entry name" value="CheY-like"/>
    <property type="match status" value="2"/>
</dbReference>
<dbReference type="NCBIfam" id="TIGR00229">
    <property type="entry name" value="sensory_box"/>
    <property type="match status" value="2"/>
</dbReference>
<evidence type="ECO:0000256" key="11">
    <source>
        <dbReference type="PROSITE-ProRule" id="PRU00169"/>
    </source>
</evidence>
<keyword evidence="8" id="KW-0902">Two-component regulatory system</keyword>
<evidence type="ECO:0000259" key="15">
    <source>
        <dbReference type="PROSITE" id="PS50110"/>
    </source>
</evidence>
<dbReference type="AlphaFoldDB" id="A0A517LVY6"/>
<keyword evidence="13" id="KW-0812">Transmembrane</keyword>
<dbReference type="OrthoDB" id="9762493at2"/>
<feature type="modified residue" description="4-aspartylphosphate" evidence="11">
    <location>
        <position position="1003"/>
    </location>
</feature>
<dbReference type="SUPFAM" id="SSF55874">
    <property type="entry name" value="ATPase domain of HSP90 chaperone/DNA topoisomerase II/histidine kinase"/>
    <property type="match status" value="1"/>
</dbReference>
<feature type="modified residue" description="4-aspartylphosphate" evidence="11">
    <location>
        <position position="871"/>
    </location>
</feature>
<feature type="coiled-coil region" evidence="12">
    <location>
        <begin position="406"/>
        <end position="433"/>
    </location>
</feature>
<feature type="domain" description="PAS" evidence="16">
    <location>
        <begin position="288"/>
        <end position="331"/>
    </location>
</feature>
<evidence type="ECO:0000256" key="1">
    <source>
        <dbReference type="ARBA" id="ARBA00000085"/>
    </source>
</evidence>
<evidence type="ECO:0000313" key="18">
    <source>
        <dbReference type="EMBL" id="QDS86777.1"/>
    </source>
</evidence>
<dbReference type="PROSITE" id="PS50109">
    <property type="entry name" value="HIS_KIN"/>
    <property type="match status" value="1"/>
</dbReference>